<dbReference type="EMBL" id="AGNL01046127">
    <property type="protein sequence ID" value="EJK48221.1"/>
    <property type="molecule type" value="Genomic_DNA"/>
</dbReference>
<dbReference type="OrthoDB" id="44956at2759"/>
<sequence>PLFTASPPKLSDPSGKDLVGGEAALKILRLLTAETHDGKCLGSAVLEVCQACWMMAAIKEEELAKSLDTLSKKIVSPCKHAFFGTNLAQTDALQVSDTETMEHDLTARASVAGGALAAVQEANARERVSFQKQVAAQRQQILSSSAWGFRKLLYTQQILLSSIKLPGFDGPTVDGSSIAFQSKVCSILHSAFYLRAKVGEASHAKMLKNQVDALEKMIQSQPAKPAQLDVQPPQFSAPQQQPHFPFQQQPIAQYQNVPDFSVPPPPFQQQQVVQPQMMSHHMGSYQQMVLPQQQLGQHHQQHMQYPGGHQI</sequence>
<name>K0RH63_THAOC</name>
<protein>
    <submittedName>
        <fullName evidence="1">Uncharacterized protein</fullName>
    </submittedName>
</protein>
<keyword evidence="2" id="KW-1185">Reference proteome</keyword>
<comment type="caution">
    <text evidence="1">The sequence shown here is derived from an EMBL/GenBank/DDBJ whole genome shotgun (WGS) entry which is preliminary data.</text>
</comment>
<dbReference type="Proteomes" id="UP000266841">
    <property type="component" value="Unassembled WGS sequence"/>
</dbReference>
<reference evidence="1 2" key="1">
    <citation type="journal article" date="2012" name="Genome Biol.">
        <title>Genome and low-iron response of an oceanic diatom adapted to chronic iron limitation.</title>
        <authorList>
            <person name="Lommer M."/>
            <person name="Specht M."/>
            <person name="Roy A.S."/>
            <person name="Kraemer L."/>
            <person name="Andreson R."/>
            <person name="Gutowska M.A."/>
            <person name="Wolf J."/>
            <person name="Bergner S.V."/>
            <person name="Schilhabel M.B."/>
            <person name="Klostermeier U.C."/>
            <person name="Beiko R.G."/>
            <person name="Rosenstiel P."/>
            <person name="Hippler M."/>
            <person name="Laroche J."/>
        </authorList>
    </citation>
    <scope>NUCLEOTIDE SEQUENCE [LARGE SCALE GENOMIC DNA]</scope>
    <source>
        <strain evidence="1 2">CCMP1005</strain>
    </source>
</reference>
<dbReference type="AlphaFoldDB" id="K0RH63"/>
<accession>K0RH63</accession>
<dbReference type="eggNOG" id="ENOG502SDSA">
    <property type="taxonomic scope" value="Eukaryota"/>
</dbReference>
<proteinExistence type="predicted"/>
<evidence type="ECO:0000313" key="1">
    <source>
        <dbReference type="EMBL" id="EJK48221.1"/>
    </source>
</evidence>
<organism evidence="1 2">
    <name type="scientific">Thalassiosira oceanica</name>
    <name type="common">Marine diatom</name>
    <dbReference type="NCBI Taxonomy" id="159749"/>
    <lineage>
        <taxon>Eukaryota</taxon>
        <taxon>Sar</taxon>
        <taxon>Stramenopiles</taxon>
        <taxon>Ochrophyta</taxon>
        <taxon>Bacillariophyta</taxon>
        <taxon>Coscinodiscophyceae</taxon>
        <taxon>Thalassiosirophycidae</taxon>
        <taxon>Thalassiosirales</taxon>
        <taxon>Thalassiosiraceae</taxon>
        <taxon>Thalassiosira</taxon>
    </lineage>
</organism>
<evidence type="ECO:0000313" key="2">
    <source>
        <dbReference type="Proteomes" id="UP000266841"/>
    </source>
</evidence>
<feature type="non-terminal residue" evidence="1">
    <location>
        <position position="1"/>
    </location>
</feature>
<gene>
    <name evidence="1" type="ORF">THAOC_33001</name>
</gene>